<evidence type="ECO:0000313" key="3">
    <source>
        <dbReference type="Proteomes" id="UP000016584"/>
    </source>
</evidence>
<dbReference type="EMBL" id="ATDL01000007">
    <property type="protein sequence ID" value="ERJ60348.1"/>
    <property type="molecule type" value="Genomic_DNA"/>
</dbReference>
<organism evidence="2 3">
    <name type="scientific">Sphingobacterium paucimobilis HER1398</name>
    <dbReference type="NCBI Taxonomy" id="1346330"/>
    <lineage>
        <taxon>Bacteria</taxon>
        <taxon>Pseudomonadati</taxon>
        <taxon>Bacteroidota</taxon>
        <taxon>Sphingobacteriia</taxon>
        <taxon>Sphingobacteriales</taxon>
        <taxon>Sphingobacteriaceae</taxon>
        <taxon>Sphingobacterium</taxon>
    </lineage>
</organism>
<evidence type="ECO:0000313" key="1">
    <source>
        <dbReference type="EMBL" id="ERJ57897.1"/>
    </source>
</evidence>
<gene>
    <name evidence="1" type="ORF">M472_03865</name>
    <name evidence="2" type="ORF">M472_16435</name>
</gene>
<dbReference type="PATRIC" id="fig|1346330.5.peg.1309"/>
<accession>U2JCE7</accession>
<dbReference type="AlphaFoldDB" id="U2JCE7"/>
<dbReference type="InterPro" id="IPR025631">
    <property type="entry name" value="Porin_10"/>
</dbReference>
<dbReference type="STRING" id="1346330.M472_03865"/>
<comment type="caution">
    <text evidence="2">The sequence shown here is derived from an EMBL/GenBank/DDBJ whole genome shotgun (WGS) entry which is preliminary data.</text>
</comment>
<dbReference type="EMBL" id="ATDL01000021">
    <property type="protein sequence ID" value="ERJ57897.1"/>
    <property type="molecule type" value="Genomic_DNA"/>
</dbReference>
<dbReference type="OrthoDB" id="1489309at2"/>
<dbReference type="RefSeq" id="WP_021069488.1">
    <property type="nucleotide sequence ID" value="NZ_ATDL01000007.1"/>
</dbReference>
<dbReference type="Pfam" id="PF14121">
    <property type="entry name" value="Porin_10"/>
    <property type="match status" value="1"/>
</dbReference>
<proteinExistence type="predicted"/>
<reference evidence="2 3" key="1">
    <citation type="journal article" date="2013" name="Genome Announc.">
        <title>The Draft Genome Sequence of Sphingomonas paucimobilis Strain HER1398 (Proteobacteria), Host to the Giant PAU Phage, Indicates That It Is a Member of the Genus Sphingobacterium (Bacteroidetes).</title>
        <authorList>
            <person name="White R.A.III."/>
            <person name="Suttle C.A."/>
        </authorList>
    </citation>
    <scope>NUCLEOTIDE SEQUENCE [LARGE SCALE GENOMIC DNA]</scope>
    <source>
        <strain evidence="2 3">HER1398</strain>
    </source>
</reference>
<sequence length="660" mass="76717">MNSSLRSFFIFLIFLAIGFKGFAQEEEGFSSALDSARALEDNKKDSVVFSAKYVRYATLEMLKYATHTKQIDTTHHNFQYFNKQNLPWNPSMNLGSYGLATRDLLFTPDKRIGFQPGFHALERYLITSDSVNYYRARARYSELYAVGFFFDDQVFRAKLAQNITPHWNIGAEYHAANTEGYYLNQNYADRKGAVFSWYESPSKRYNMLANFTFNKLDATENGSVTNDSLFRDEKVGALYSVPVRLTGQQKNRPYNKWNDYGLFLRQSYFLGRLDTLHKGLPEMEIHPTNSVAHNSSFRQRKYTFFKNEADRSEAFPFGNAELVKDTTTVTTISNEFTYSFYLRNKSLLKNEAKLNLGFQNDLIWYKDSLTNDFFQNSTVKGELTYKFSDRIDVKVSGDQIVVGRNFGDFLYEANADISIGDKIGTVSLGAYSQNKSPEMVFDRMNYTYHQWSNSFDKTKTQNLSFSYTNKVLGFSGKAEYFLINKYLYFREVDNPNNDVRLDRIIEPTQTGALNLLKITASQKFKFGDFTFDNKVVYQKSDAMAVLMTPELYTWHSLYYSGFWYNVLDFRIGTDVRFNTPFRAPSYAINAGQFYHDNAGIEFSTYPIVDFWITANIQRVNLFVSSNFTNQYLAPKGYYTVRRYPMNPANFRFGVSWKFYD</sequence>
<evidence type="ECO:0000313" key="2">
    <source>
        <dbReference type="EMBL" id="ERJ60348.1"/>
    </source>
</evidence>
<dbReference type="Proteomes" id="UP000016584">
    <property type="component" value="Unassembled WGS sequence"/>
</dbReference>
<dbReference type="eggNOG" id="COG4206">
    <property type="taxonomic scope" value="Bacteria"/>
</dbReference>
<name>U2JCE7_9SPHI</name>
<keyword evidence="3" id="KW-1185">Reference proteome</keyword>
<evidence type="ECO:0008006" key="4">
    <source>
        <dbReference type="Google" id="ProtNLM"/>
    </source>
</evidence>
<protein>
    <recommendedName>
        <fullName evidence="4">Porin</fullName>
    </recommendedName>
</protein>